<dbReference type="Pfam" id="PF13800">
    <property type="entry name" value="Sigma_reg_N"/>
    <property type="match status" value="1"/>
</dbReference>
<dbReference type="RefSeq" id="WP_327607493.1">
    <property type="nucleotide sequence ID" value="NZ_JARZFX010000004.1"/>
</dbReference>
<dbReference type="EMBL" id="JARZFX010000004">
    <property type="protein sequence ID" value="MEC5423924.1"/>
    <property type="molecule type" value="Genomic_DNA"/>
</dbReference>
<dbReference type="InterPro" id="IPR025672">
    <property type="entry name" value="Sigma_reg_C_dom"/>
</dbReference>
<proteinExistence type="predicted"/>
<sequence>MSDEFKKKLEAYEKGALPEAELAEFEKDLEKLESYQEFLEETKTIESNGTTINEKKKQKILRRGKWKARLQTAITALGIFLLFTIVSSILTAIYYSWGSPDRLDVYRSIIDHTLTVTEPYGYMGNTSTNSKLYFGLEATRDIQKGVGNETKKVGEMEINFFFSMMGYPEREYYGDPSQNNFFFSYPGSEVGDWSDWNKLEKLPEGTVVSAHVSFAELLETDEVFQLLEGKEIRLTWLAVDTGLEANNEFNDGVILDPIGFPSFPIWHEEDMILNSREEEKGLFGSKIVSESYSSPDYEEGEEGILQQQFLKTLYFLKDHERKVNNLVFGKLELSERIDYLEKSGFQHYGVVITGPTKEVLKLKNESWVGELKVDEVSFWNWDN</sequence>
<feature type="domain" description="Sigma factor regulator N-terminal" evidence="3">
    <location>
        <begin position="58"/>
        <end position="150"/>
    </location>
</feature>
<evidence type="ECO:0000313" key="5">
    <source>
        <dbReference type="Proteomes" id="UP001335737"/>
    </source>
</evidence>
<dbReference type="Proteomes" id="UP001335737">
    <property type="component" value="Unassembled WGS sequence"/>
</dbReference>
<evidence type="ECO:0000256" key="1">
    <source>
        <dbReference type="SAM" id="Phobius"/>
    </source>
</evidence>
<evidence type="ECO:0000259" key="2">
    <source>
        <dbReference type="Pfam" id="PF13791"/>
    </source>
</evidence>
<protein>
    <submittedName>
        <fullName evidence="4">Anti-sigma factor</fullName>
    </submittedName>
</protein>
<keyword evidence="1" id="KW-1133">Transmembrane helix</keyword>
<accession>A0ABU6KGD8</accession>
<organism evidence="4 5">
    <name type="scientific">Virgibacillus tibetensis</name>
    <dbReference type="NCBI Taxonomy" id="3042313"/>
    <lineage>
        <taxon>Bacteria</taxon>
        <taxon>Bacillati</taxon>
        <taxon>Bacillota</taxon>
        <taxon>Bacilli</taxon>
        <taxon>Bacillales</taxon>
        <taxon>Bacillaceae</taxon>
        <taxon>Virgibacillus</taxon>
    </lineage>
</organism>
<gene>
    <name evidence="4" type="ORF">QGM71_10525</name>
</gene>
<dbReference type="InterPro" id="IPR029101">
    <property type="entry name" value="Sigma_reg_N"/>
</dbReference>
<keyword evidence="1" id="KW-0812">Transmembrane</keyword>
<keyword evidence="1" id="KW-0472">Membrane</keyword>
<feature type="domain" description="Sigma factor regulator C-terminal" evidence="2">
    <location>
        <begin position="199"/>
        <end position="375"/>
    </location>
</feature>
<keyword evidence="5" id="KW-1185">Reference proteome</keyword>
<name>A0ABU6KGD8_9BACI</name>
<feature type="transmembrane region" description="Helical" evidence="1">
    <location>
        <begin position="72"/>
        <end position="97"/>
    </location>
</feature>
<dbReference type="Pfam" id="PF13791">
    <property type="entry name" value="Sigma_reg_C"/>
    <property type="match status" value="1"/>
</dbReference>
<reference evidence="4 5" key="1">
    <citation type="journal article" date="2024" name="Int. J. Syst. Evol. Microbiol.">
        <title>Virgibacillus tibetensis sp. nov., isolated from salt lake on the Tibetan Plateau of China.</title>
        <authorList>
            <person name="Phurbu D."/>
            <person name="Liu Z.-X."/>
            <person name="Wang R."/>
            <person name="Zheng Y.-Y."/>
            <person name="Liu H.-C."/>
            <person name="Zhou Y.-G."/>
            <person name="Yu Y.-J."/>
            <person name="Li A.-H."/>
        </authorList>
    </citation>
    <scope>NUCLEOTIDE SEQUENCE [LARGE SCALE GENOMIC DNA]</scope>
    <source>
        <strain evidence="4 5">C22-A2</strain>
    </source>
</reference>
<comment type="caution">
    <text evidence="4">The sequence shown here is derived from an EMBL/GenBank/DDBJ whole genome shotgun (WGS) entry which is preliminary data.</text>
</comment>
<evidence type="ECO:0000313" key="4">
    <source>
        <dbReference type="EMBL" id="MEC5423924.1"/>
    </source>
</evidence>
<evidence type="ECO:0000259" key="3">
    <source>
        <dbReference type="Pfam" id="PF13800"/>
    </source>
</evidence>